<feature type="domain" description="Transcription regulator PadR N-terminal" evidence="1">
    <location>
        <begin position="19"/>
        <end position="87"/>
    </location>
</feature>
<dbReference type="InterPro" id="IPR036390">
    <property type="entry name" value="WH_DNA-bd_sf"/>
</dbReference>
<gene>
    <name evidence="2" type="ORF">CDOO_13310</name>
</gene>
<dbReference type="InterPro" id="IPR005149">
    <property type="entry name" value="Tscrpt_reg_PadR_N"/>
</dbReference>
<evidence type="ECO:0000313" key="3">
    <source>
        <dbReference type="Proteomes" id="UP000029914"/>
    </source>
</evidence>
<sequence>MSETTSFGDWLRPALPLLLLRLLIDEPGHGYGLVEKLHAAGISARGTTVYPHLSKLQDAGYITSHWQTPETGPARKILTITDEGVDHYRHLQAQWSGVRDILTATVTAPNTTNPN</sequence>
<proteinExistence type="predicted"/>
<accession>A0A097IJT5</accession>
<dbReference type="KEGG" id="cdo:CDOO_13310"/>
<dbReference type="EMBL" id="CP006765">
    <property type="protein sequence ID" value="AIT62363.1"/>
    <property type="molecule type" value="Genomic_DNA"/>
</dbReference>
<dbReference type="SUPFAM" id="SSF46785">
    <property type="entry name" value="Winged helix' DNA-binding domain"/>
    <property type="match status" value="1"/>
</dbReference>
<dbReference type="InterPro" id="IPR036388">
    <property type="entry name" value="WH-like_DNA-bd_sf"/>
</dbReference>
<geneLocation type="plasmid" evidence="2 3">
    <name>pCdoos1</name>
</geneLocation>
<name>A0A097IJT5_9CORY</name>
<dbReference type="HOGENOM" id="CLU_063440_3_1_11"/>
<dbReference type="AlphaFoldDB" id="A0A097IJT5"/>
<reference evidence="2 3" key="1">
    <citation type="submission" date="2013-09" db="EMBL/GenBank/DDBJ databases">
        <title>Complete genome sequence of Corynebacterium doosanense CAU 212(T) (=DSM 45436(T)), isolated from activated sludge.</title>
        <authorList>
            <person name="Schaffert L."/>
            <person name="Albersmeier A."/>
            <person name="Kalinowski J."/>
            <person name="Ruckert C."/>
        </authorList>
    </citation>
    <scope>NUCLEOTIDE SEQUENCE [LARGE SCALE GENOMIC DNA]</scope>
    <source>
        <strain evidence="2 3">CAU 212</strain>
        <plasmid evidence="3">Plasmid pCdoos1</plasmid>
    </source>
</reference>
<dbReference type="Gene3D" id="1.10.10.10">
    <property type="entry name" value="Winged helix-like DNA-binding domain superfamily/Winged helix DNA-binding domain"/>
    <property type="match status" value="1"/>
</dbReference>
<dbReference type="eggNOG" id="COG1695">
    <property type="taxonomic scope" value="Bacteria"/>
</dbReference>
<dbReference type="InterPro" id="IPR052509">
    <property type="entry name" value="Metal_resp_DNA-bind_regulator"/>
</dbReference>
<evidence type="ECO:0000313" key="2">
    <source>
        <dbReference type="EMBL" id="AIT62363.1"/>
    </source>
</evidence>
<dbReference type="Pfam" id="PF03551">
    <property type="entry name" value="PadR"/>
    <property type="match status" value="1"/>
</dbReference>
<dbReference type="OrthoDB" id="122286at2"/>
<dbReference type="RefSeq" id="WP_081610405.1">
    <property type="nucleotide sequence ID" value="NZ_AQUX01000017.1"/>
</dbReference>
<dbReference type="Proteomes" id="UP000029914">
    <property type="component" value="Plasmid pCdoos1"/>
</dbReference>
<organism evidence="2 3">
    <name type="scientific">Corynebacterium doosanense CAU 212 = DSM 45436</name>
    <dbReference type="NCBI Taxonomy" id="558173"/>
    <lineage>
        <taxon>Bacteria</taxon>
        <taxon>Bacillati</taxon>
        <taxon>Actinomycetota</taxon>
        <taxon>Actinomycetes</taxon>
        <taxon>Mycobacteriales</taxon>
        <taxon>Corynebacteriaceae</taxon>
        <taxon>Corynebacterium</taxon>
    </lineage>
</organism>
<dbReference type="PANTHER" id="PTHR33169">
    <property type="entry name" value="PADR-FAMILY TRANSCRIPTIONAL REGULATOR"/>
    <property type="match status" value="1"/>
</dbReference>
<dbReference type="PANTHER" id="PTHR33169:SF14">
    <property type="entry name" value="TRANSCRIPTIONAL REGULATOR RV3488"/>
    <property type="match status" value="1"/>
</dbReference>
<keyword evidence="3" id="KW-1185">Reference proteome</keyword>
<protein>
    <submittedName>
        <fullName evidence="2">Transcriptional regulator</fullName>
    </submittedName>
</protein>
<keyword evidence="2" id="KW-0614">Plasmid</keyword>
<evidence type="ECO:0000259" key="1">
    <source>
        <dbReference type="Pfam" id="PF03551"/>
    </source>
</evidence>